<name>W4LZV9_9BACT</name>
<evidence type="ECO:0000256" key="2">
    <source>
        <dbReference type="ARBA" id="ARBA00023125"/>
    </source>
</evidence>
<dbReference type="PROSITE" id="PS50043">
    <property type="entry name" value="HTH_LUXR_2"/>
    <property type="match status" value="1"/>
</dbReference>
<dbReference type="PANTHER" id="PTHR43214">
    <property type="entry name" value="TWO-COMPONENT RESPONSE REGULATOR"/>
    <property type="match status" value="1"/>
</dbReference>
<feature type="domain" description="Response regulatory" evidence="5">
    <location>
        <begin position="6"/>
        <end position="122"/>
    </location>
</feature>
<dbReference type="PANTHER" id="PTHR43214:SF43">
    <property type="entry name" value="TWO-COMPONENT RESPONSE REGULATOR"/>
    <property type="match status" value="1"/>
</dbReference>
<feature type="domain" description="HTH luxR-type" evidence="4">
    <location>
        <begin position="151"/>
        <end position="216"/>
    </location>
</feature>
<dbReference type="HOGENOM" id="CLU_000445_90_10_7"/>
<proteinExistence type="predicted"/>
<dbReference type="AlphaFoldDB" id="W4LZV9"/>
<comment type="caution">
    <text evidence="6">The sequence shown here is derived from an EMBL/GenBank/DDBJ whole genome shotgun (WGS) entry which is preliminary data.</text>
</comment>
<dbReference type="Pfam" id="PF00196">
    <property type="entry name" value="GerE"/>
    <property type="match status" value="1"/>
</dbReference>
<dbReference type="SMART" id="SM00421">
    <property type="entry name" value="HTH_LUXR"/>
    <property type="match status" value="1"/>
</dbReference>
<dbReference type="SUPFAM" id="SSF52172">
    <property type="entry name" value="CheY-like"/>
    <property type="match status" value="1"/>
</dbReference>
<keyword evidence="7" id="KW-1185">Reference proteome</keyword>
<dbReference type="Gene3D" id="3.40.50.2300">
    <property type="match status" value="1"/>
</dbReference>
<evidence type="ECO:0000313" key="6">
    <source>
        <dbReference type="EMBL" id="ETX03460.1"/>
    </source>
</evidence>
<sequence>MNQPIRIYIIHEHQLLIDVVTALLRREQAIALVGEAANLDHLIPADGESRADVILLDAALSALDARQVTWRLKCTYPTAQVIVMGLEPREEAVLQFIEAGASGYLLKHASYSELLYTINAVHQGQTPCSPRIAALVFARIKALTHERYRRQQVSQVCFTQREREVLQLLASGHRNHDIAQQLGIALETVKRHVGNIFDKLQVRSRREVIQRVAEGGLLDAITDGPSSRVA</sequence>
<dbReference type="InterPro" id="IPR039420">
    <property type="entry name" value="WalR-like"/>
</dbReference>
<evidence type="ECO:0008006" key="8">
    <source>
        <dbReference type="Google" id="ProtNLM"/>
    </source>
</evidence>
<dbReference type="InterPro" id="IPR000792">
    <property type="entry name" value="Tscrpt_reg_LuxR_C"/>
</dbReference>
<keyword evidence="2" id="KW-0238">DNA-binding</keyword>
<accession>W4LZV9</accession>
<reference evidence="6 7" key="1">
    <citation type="journal article" date="2014" name="Nature">
        <title>An environmental bacterial taxon with a large and distinct metabolic repertoire.</title>
        <authorList>
            <person name="Wilson M.C."/>
            <person name="Mori T."/>
            <person name="Ruckert C."/>
            <person name="Uria A.R."/>
            <person name="Helf M.J."/>
            <person name="Takada K."/>
            <person name="Gernert C."/>
            <person name="Steffens U.A."/>
            <person name="Heycke N."/>
            <person name="Schmitt S."/>
            <person name="Rinke C."/>
            <person name="Helfrich E.J."/>
            <person name="Brachmann A.O."/>
            <person name="Gurgui C."/>
            <person name="Wakimoto T."/>
            <person name="Kracht M."/>
            <person name="Crusemann M."/>
            <person name="Hentschel U."/>
            <person name="Abe I."/>
            <person name="Matsunaga S."/>
            <person name="Kalinowski J."/>
            <person name="Takeyama H."/>
            <person name="Piel J."/>
        </authorList>
    </citation>
    <scope>NUCLEOTIDE SEQUENCE [LARGE SCALE GENOMIC DNA]</scope>
    <source>
        <strain evidence="7">TSY2</strain>
    </source>
</reference>
<gene>
    <name evidence="6" type="ORF">ETSY2_33430</name>
</gene>
<dbReference type="CDD" id="cd17535">
    <property type="entry name" value="REC_NarL-like"/>
    <property type="match status" value="1"/>
</dbReference>
<dbReference type="EMBL" id="AZHX01001430">
    <property type="protein sequence ID" value="ETX03460.1"/>
    <property type="molecule type" value="Genomic_DNA"/>
</dbReference>
<protein>
    <recommendedName>
        <fullName evidence="8">LuxR family transcriptional regulator</fullName>
    </recommendedName>
</protein>
<dbReference type="InterPro" id="IPR001789">
    <property type="entry name" value="Sig_transdc_resp-reg_receiver"/>
</dbReference>
<dbReference type="PRINTS" id="PR00038">
    <property type="entry name" value="HTHLUXR"/>
</dbReference>
<dbReference type="CDD" id="cd06170">
    <property type="entry name" value="LuxR_C_like"/>
    <property type="match status" value="1"/>
</dbReference>
<dbReference type="PROSITE" id="PS00622">
    <property type="entry name" value="HTH_LUXR_1"/>
    <property type="match status" value="1"/>
</dbReference>
<dbReference type="GO" id="GO:0003677">
    <property type="term" value="F:DNA binding"/>
    <property type="evidence" value="ECO:0007669"/>
    <property type="project" value="UniProtKB-KW"/>
</dbReference>
<evidence type="ECO:0000259" key="5">
    <source>
        <dbReference type="PROSITE" id="PS50110"/>
    </source>
</evidence>
<feature type="modified residue" description="4-aspartylphosphate" evidence="3">
    <location>
        <position position="57"/>
    </location>
</feature>
<dbReference type="InterPro" id="IPR016032">
    <property type="entry name" value="Sig_transdc_resp-reg_C-effctor"/>
</dbReference>
<dbReference type="InterPro" id="IPR058245">
    <property type="entry name" value="NreC/VraR/RcsB-like_REC"/>
</dbReference>
<dbReference type="SUPFAM" id="SSF46894">
    <property type="entry name" value="C-terminal effector domain of the bipartite response regulators"/>
    <property type="match status" value="1"/>
</dbReference>
<dbReference type="Pfam" id="PF00072">
    <property type="entry name" value="Response_reg"/>
    <property type="match status" value="1"/>
</dbReference>
<evidence type="ECO:0000256" key="1">
    <source>
        <dbReference type="ARBA" id="ARBA00022553"/>
    </source>
</evidence>
<dbReference type="SMART" id="SM00448">
    <property type="entry name" value="REC"/>
    <property type="match status" value="1"/>
</dbReference>
<dbReference type="InterPro" id="IPR011006">
    <property type="entry name" value="CheY-like_superfamily"/>
</dbReference>
<keyword evidence="1 3" id="KW-0597">Phosphoprotein</keyword>
<evidence type="ECO:0000313" key="7">
    <source>
        <dbReference type="Proteomes" id="UP000019140"/>
    </source>
</evidence>
<organism evidence="6 7">
    <name type="scientific">Candidatus Entotheonella gemina</name>
    <dbReference type="NCBI Taxonomy" id="1429439"/>
    <lineage>
        <taxon>Bacteria</taxon>
        <taxon>Pseudomonadati</taxon>
        <taxon>Nitrospinota/Tectimicrobiota group</taxon>
        <taxon>Candidatus Tectimicrobiota</taxon>
        <taxon>Candidatus Entotheonellia</taxon>
        <taxon>Candidatus Entotheonellales</taxon>
        <taxon>Candidatus Entotheonellaceae</taxon>
        <taxon>Candidatus Entotheonella</taxon>
    </lineage>
</organism>
<dbReference type="GO" id="GO:0006355">
    <property type="term" value="P:regulation of DNA-templated transcription"/>
    <property type="evidence" value="ECO:0007669"/>
    <property type="project" value="InterPro"/>
</dbReference>
<evidence type="ECO:0000259" key="4">
    <source>
        <dbReference type="PROSITE" id="PS50043"/>
    </source>
</evidence>
<dbReference type="PROSITE" id="PS50110">
    <property type="entry name" value="RESPONSE_REGULATORY"/>
    <property type="match status" value="1"/>
</dbReference>
<dbReference type="GO" id="GO:0000160">
    <property type="term" value="P:phosphorelay signal transduction system"/>
    <property type="evidence" value="ECO:0007669"/>
    <property type="project" value="InterPro"/>
</dbReference>
<evidence type="ECO:0000256" key="3">
    <source>
        <dbReference type="PROSITE-ProRule" id="PRU00169"/>
    </source>
</evidence>
<dbReference type="Proteomes" id="UP000019140">
    <property type="component" value="Unassembled WGS sequence"/>
</dbReference>